<reference evidence="4" key="1">
    <citation type="journal article" date="2013" name="Genome Announc.">
        <title>Draft genome sequence of Pseudozyma brasiliensis sp. nov. strain GHG001, a high producer of endo-1,4-xylanase isolated from an insect pest of sugarcane.</title>
        <authorList>
            <person name="Oliveira J.V.D.C."/>
            <person name="dos Santos R.A.C."/>
            <person name="Borges T.A."/>
            <person name="Riano-Pachon D.M."/>
            <person name="Goldman G.H."/>
        </authorList>
    </citation>
    <scope>NUCLEOTIDE SEQUENCE [LARGE SCALE GENOMIC DNA]</scope>
    <source>
        <strain evidence="4">GHG001</strain>
    </source>
</reference>
<protein>
    <submittedName>
        <fullName evidence="3">Uncharacterized protein</fullName>
    </submittedName>
</protein>
<dbReference type="STRING" id="1365824.V5EH18"/>
<evidence type="ECO:0000256" key="1">
    <source>
        <dbReference type="SAM" id="Coils"/>
    </source>
</evidence>
<feature type="compositionally biased region" description="Basic and acidic residues" evidence="2">
    <location>
        <begin position="113"/>
        <end position="124"/>
    </location>
</feature>
<feature type="compositionally biased region" description="Polar residues" evidence="2">
    <location>
        <begin position="95"/>
        <end position="109"/>
    </location>
</feature>
<feature type="coiled-coil region" evidence="1">
    <location>
        <begin position="320"/>
        <end position="380"/>
    </location>
</feature>
<evidence type="ECO:0000313" key="4">
    <source>
        <dbReference type="Proteomes" id="UP000019377"/>
    </source>
</evidence>
<evidence type="ECO:0000256" key="2">
    <source>
        <dbReference type="SAM" id="MobiDB-lite"/>
    </source>
</evidence>
<accession>V5EH18</accession>
<keyword evidence="4" id="KW-1185">Reference proteome</keyword>
<dbReference type="EMBL" id="KI545851">
    <property type="protein sequence ID" value="EST09861.1"/>
    <property type="molecule type" value="Genomic_DNA"/>
</dbReference>
<sequence length="466" mass="51745">MRKKGRKSQEATKSAASAVVATEHAGGQIVSPKLTSPILKDQRQFAPTKAEEVSPRSSPPSLPEDAFEVVQAPVRRAIATEKPSRPPPSAWNGRKVTSTASVSNTSDAADSSELGHGRLEDPRGGAESVASCHSNFSSISNRRREVLADKEALLNALSEPSRQEVLRRTEGRFAGAFGEVARAFRQLQADKTMLEQIVREKTPLSGVGDTNEMLSGHLSKMNAKLEQNGAEIRKLLDLLEQQREVMEQMMATHQLEKDAYEDEVSHLHRVLDEAEAEVDHHRAHVLKLNEELVKAHTGIAQANADATRARTMLTEEARKREKVVQLLRQAKDRLREVESDNDRSVDGADVERLSPEVHRASSSENEVAQLRRMLEDRDQEIASLRLSHADAAMHHDADDSLSIGHDSTSTPAEEIARLRAQLTEQRSREKQIRTAYVSVREELRKVNLERRRSSAGRLTLSPGRDA</sequence>
<keyword evidence="1" id="KW-0175">Coiled coil</keyword>
<organism evidence="3 4">
    <name type="scientific">Kalmanozyma brasiliensis (strain GHG001)</name>
    <name type="common">Yeast</name>
    <name type="synonym">Pseudozyma brasiliensis</name>
    <dbReference type="NCBI Taxonomy" id="1365824"/>
    <lineage>
        <taxon>Eukaryota</taxon>
        <taxon>Fungi</taxon>
        <taxon>Dikarya</taxon>
        <taxon>Basidiomycota</taxon>
        <taxon>Ustilaginomycotina</taxon>
        <taxon>Ustilaginomycetes</taxon>
        <taxon>Ustilaginales</taxon>
        <taxon>Ustilaginaceae</taxon>
        <taxon>Kalmanozyma</taxon>
    </lineage>
</organism>
<dbReference type="AlphaFoldDB" id="V5EH18"/>
<name>V5EH18_KALBG</name>
<feature type="region of interest" description="Disordered" evidence="2">
    <location>
        <begin position="1"/>
        <end position="131"/>
    </location>
</feature>
<gene>
    <name evidence="3" type="ORF">PSEUBRA_SCAF1g00315</name>
</gene>
<dbReference type="eggNOG" id="ENOG502S0A5">
    <property type="taxonomic scope" value="Eukaryota"/>
</dbReference>
<dbReference type="HOGENOM" id="CLU_586770_0_0_1"/>
<dbReference type="Proteomes" id="UP000019377">
    <property type="component" value="Unassembled WGS sequence"/>
</dbReference>
<proteinExistence type="predicted"/>
<feature type="compositionally biased region" description="Low complexity" evidence="2">
    <location>
        <begin position="11"/>
        <end position="23"/>
    </location>
</feature>
<evidence type="ECO:0000313" key="3">
    <source>
        <dbReference type="EMBL" id="EST09861.1"/>
    </source>
</evidence>
<feature type="coiled-coil region" evidence="1">
    <location>
        <begin position="222"/>
        <end position="291"/>
    </location>
</feature>